<reference evidence="1 2" key="1">
    <citation type="submission" date="2024-04" db="EMBL/GenBank/DDBJ databases">
        <title>Tritrichomonas musculus Genome.</title>
        <authorList>
            <person name="Alves-Ferreira E."/>
            <person name="Grigg M."/>
            <person name="Lorenzi H."/>
            <person name="Galac M."/>
        </authorList>
    </citation>
    <scope>NUCLEOTIDE SEQUENCE [LARGE SCALE GENOMIC DNA]</scope>
    <source>
        <strain evidence="1 2">EAF2021</strain>
    </source>
</reference>
<organism evidence="1 2">
    <name type="scientific">Tritrichomonas musculus</name>
    <dbReference type="NCBI Taxonomy" id="1915356"/>
    <lineage>
        <taxon>Eukaryota</taxon>
        <taxon>Metamonada</taxon>
        <taxon>Parabasalia</taxon>
        <taxon>Tritrichomonadida</taxon>
        <taxon>Tritrichomonadidae</taxon>
        <taxon>Tritrichomonas</taxon>
    </lineage>
</organism>
<accession>A0ABR2JRP3</accession>
<dbReference type="SUPFAM" id="SSF81901">
    <property type="entry name" value="HCP-like"/>
    <property type="match status" value="1"/>
</dbReference>
<name>A0ABR2JRP3_9EUKA</name>
<dbReference type="Proteomes" id="UP001470230">
    <property type="component" value="Unassembled WGS sequence"/>
</dbReference>
<dbReference type="EMBL" id="JAPFFF010000010">
    <property type="protein sequence ID" value="KAK8881483.1"/>
    <property type="molecule type" value="Genomic_DNA"/>
</dbReference>
<protein>
    <submittedName>
        <fullName evidence="1">Uncharacterized protein</fullName>
    </submittedName>
</protein>
<evidence type="ECO:0000313" key="2">
    <source>
        <dbReference type="Proteomes" id="UP001470230"/>
    </source>
</evidence>
<gene>
    <name evidence="1" type="ORF">M9Y10_004219</name>
</gene>
<comment type="caution">
    <text evidence="1">The sequence shown here is derived from an EMBL/GenBank/DDBJ whole genome shotgun (WGS) entry which is preliminary data.</text>
</comment>
<sequence length="175" mass="21150">MRRTTSEYFSKKELNEDLAHRLNDEVSMYNLAHLYLYEEPIKESINQSIDLLIRSLKEGFFSSFYLLGIALIKKYGNDIESITQKLDEQTNDFDRYKILILETIGIYISCQSLYESRYQEYKNIDFLYNVLHEYIRSDEMTKEKEIYQQKSKKFQLYFMKDLILMSMNENKLFPI</sequence>
<proteinExistence type="predicted"/>
<evidence type="ECO:0000313" key="1">
    <source>
        <dbReference type="EMBL" id="KAK8881483.1"/>
    </source>
</evidence>
<keyword evidence="2" id="KW-1185">Reference proteome</keyword>